<feature type="compositionally biased region" description="Basic and acidic residues" evidence="1">
    <location>
        <begin position="205"/>
        <end position="233"/>
    </location>
</feature>
<evidence type="ECO:0000256" key="1">
    <source>
        <dbReference type="SAM" id="MobiDB-lite"/>
    </source>
</evidence>
<name>A0A4C1ZSM3_EUMVA</name>
<proteinExistence type="predicted"/>
<organism evidence="2 3">
    <name type="scientific">Eumeta variegata</name>
    <name type="common">Bagworm moth</name>
    <name type="synonym">Eumeta japonica</name>
    <dbReference type="NCBI Taxonomy" id="151549"/>
    <lineage>
        <taxon>Eukaryota</taxon>
        <taxon>Metazoa</taxon>
        <taxon>Ecdysozoa</taxon>
        <taxon>Arthropoda</taxon>
        <taxon>Hexapoda</taxon>
        <taxon>Insecta</taxon>
        <taxon>Pterygota</taxon>
        <taxon>Neoptera</taxon>
        <taxon>Endopterygota</taxon>
        <taxon>Lepidoptera</taxon>
        <taxon>Glossata</taxon>
        <taxon>Ditrysia</taxon>
        <taxon>Tineoidea</taxon>
        <taxon>Psychidae</taxon>
        <taxon>Oiketicinae</taxon>
        <taxon>Eumeta</taxon>
    </lineage>
</organism>
<accession>A0A4C1ZSM3</accession>
<evidence type="ECO:0000313" key="3">
    <source>
        <dbReference type="Proteomes" id="UP000299102"/>
    </source>
</evidence>
<feature type="compositionally biased region" description="Basic and acidic residues" evidence="1">
    <location>
        <begin position="241"/>
        <end position="250"/>
    </location>
</feature>
<sequence>MRRNTHLYWTTTVRKPPFAYCSSLLRRQRTRDFHHTRTFNGRLYECEHFKIHDRAHHMHRSQYKQALHQKLQPAIVSSDLLRALCVARATISKRKWFQSSAVLRTQHIVEVSAERLRPNTAIFSSLAIAVASNFASSVVIHVSAVTTTIQTPQTSQARKESDAGRFRAGGVDRCGKTRVGRKLLIELEVNKFRVLVQIRHYTENDDKKEAKDKKRVNDNYDDKEGVNDSDNKNVVDYFYHNGDKRAKAGRETLPQPKRKQDQPRREHGLDRKSRQNKLTEPTPSNSKE</sequence>
<dbReference type="AlphaFoldDB" id="A0A4C1ZSM3"/>
<feature type="compositionally biased region" description="Polar residues" evidence="1">
    <location>
        <begin position="276"/>
        <end position="288"/>
    </location>
</feature>
<feature type="region of interest" description="Disordered" evidence="1">
    <location>
        <begin position="205"/>
        <end position="288"/>
    </location>
</feature>
<reference evidence="2 3" key="1">
    <citation type="journal article" date="2019" name="Commun. Biol.">
        <title>The bagworm genome reveals a unique fibroin gene that provides high tensile strength.</title>
        <authorList>
            <person name="Kono N."/>
            <person name="Nakamura H."/>
            <person name="Ohtoshi R."/>
            <person name="Tomita M."/>
            <person name="Numata K."/>
            <person name="Arakawa K."/>
        </authorList>
    </citation>
    <scope>NUCLEOTIDE SEQUENCE [LARGE SCALE GENOMIC DNA]</scope>
</reference>
<feature type="compositionally biased region" description="Basic and acidic residues" evidence="1">
    <location>
        <begin position="258"/>
        <end position="273"/>
    </location>
</feature>
<protein>
    <submittedName>
        <fullName evidence="2">Uncharacterized protein</fullName>
    </submittedName>
</protein>
<gene>
    <name evidence="2" type="ORF">EVAR_67985_1</name>
</gene>
<keyword evidence="3" id="KW-1185">Reference proteome</keyword>
<comment type="caution">
    <text evidence="2">The sequence shown here is derived from an EMBL/GenBank/DDBJ whole genome shotgun (WGS) entry which is preliminary data.</text>
</comment>
<dbReference type="EMBL" id="BGZK01002063">
    <property type="protein sequence ID" value="GBP90164.1"/>
    <property type="molecule type" value="Genomic_DNA"/>
</dbReference>
<evidence type="ECO:0000313" key="2">
    <source>
        <dbReference type="EMBL" id="GBP90164.1"/>
    </source>
</evidence>
<dbReference type="Proteomes" id="UP000299102">
    <property type="component" value="Unassembled WGS sequence"/>
</dbReference>